<keyword evidence="3" id="KW-1185">Reference proteome</keyword>
<accession>A0ABT2DJB3</accession>
<name>A0ABT2DJB3_9BACI</name>
<evidence type="ECO:0000256" key="1">
    <source>
        <dbReference type="ARBA" id="ARBA00023125"/>
    </source>
</evidence>
<keyword evidence="1" id="KW-0238">DNA-binding</keyword>
<gene>
    <name evidence="2" type="ORF">NXZ79_02640</name>
</gene>
<reference evidence="2 3" key="1">
    <citation type="submission" date="2022-08" db="EMBL/GenBank/DDBJ databases">
        <title>Lysinibacillus sequencing.</title>
        <authorList>
            <person name="Dunlap C."/>
        </authorList>
    </citation>
    <scope>NUCLEOTIDE SEQUENCE [LARGE SCALE GENOMIC DNA]</scope>
    <source>
        <strain evidence="2 3">PB211</strain>
    </source>
</reference>
<organism evidence="2 3">
    <name type="scientific">Lysinibacillus pinottii</name>
    <dbReference type="NCBI Taxonomy" id="2973932"/>
    <lineage>
        <taxon>Bacteria</taxon>
        <taxon>Bacillati</taxon>
        <taxon>Bacillota</taxon>
        <taxon>Bacilli</taxon>
        <taxon>Bacillales</taxon>
        <taxon>Bacillaceae</taxon>
        <taxon>Lysinibacillus</taxon>
    </lineage>
</organism>
<evidence type="ECO:0000313" key="2">
    <source>
        <dbReference type="EMBL" id="MCS1394965.1"/>
    </source>
</evidence>
<sequence length="149" mass="17097">MEIVGIEEMLEFYSMAPLTCLSVTTDHISSETVTNRTVENVARLIFPVKGIGDIKIEGTNYRLKKGRILHVGPDFPIQNMAVRDTKLEYVVIYFQLFDGHVKFPLYNSHFVIQVGEHMKWMNMVQQLVEMSHKGSHLSLIQSKALFLNI</sequence>
<dbReference type="InterPro" id="IPR037923">
    <property type="entry name" value="HTH-like"/>
</dbReference>
<evidence type="ECO:0008006" key="4">
    <source>
        <dbReference type="Google" id="ProtNLM"/>
    </source>
</evidence>
<dbReference type="Proteomes" id="UP001525021">
    <property type="component" value="Unassembled WGS sequence"/>
</dbReference>
<proteinExistence type="predicted"/>
<dbReference type="SUPFAM" id="SSF51215">
    <property type="entry name" value="Regulatory protein AraC"/>
    <property type="match status" value="1"/>
</dbReference>
<dbReference type="RefSeq" id="WP_036160651.1">
    <property type="nucleotide sequence ID" value="NZ_JANTOO010000004.1"/>
</dbReference>
<dbReference type="EMBL" id="JANTOO010000004">
    <property type="protein sequence ID" value="MCS1394965.1"/>
    <property type="molecule type" value="Genomic_DNA"/>
</dbReference>
<comment type="caution">
    <text evidence="2">The sequence shown here is derived from an EMBL/GenBank/DDBJ whole genome shotgun (WGS) entry which is preliminary data.</text>
</comment>
<evidence type="ECO:0000313" key="3">
    <source>
        <dbReference type="Proteomes" id="UP001525021"/>
    </source>
</evidence>
<protein>
    <recommendedName>
        <fullName evidence="4">AraC-type arabinose-binding/dimerisation domain-containing protein</fullName>
    </recommendedName>
</protein>